<dbReference type="Proteomes" id="UP000055590">
    <property type="component" value="Chromosome"/>
</dbReference>
<dbReference type="STRING" id="1391653.AKJ08_1000"/>
<keyword evidence="9" id="KW-1185">Reference proteome</keyword>
<dbReference type="Pfam" id="PF01914">
    <property type="entry name" value="MarC"/>
    <property type="match status" value="1"/>
</dbReference>
<keyword evidence="6 7" id="KW-0472">Membrane</keyword>
<comment type="similarity">
    <text evidence="2 7">Belongs to the UPF0056 (MarC) family.</text>
</comment>
<keyword evidence="3" id="KW-1003">Cell membrane</keyword>
<dbReference type="RefSeq" id="WP_082342702.1">
    <property type="nucleotide sequence ID" value="NZ_CP012332.1"/>
</dbReference>
<dbReference type="GO" id="GO:0005886">
    <property type="term" value="C:plasma membrane"/>
    <property type="evidence" value="ECO:0007669"/>
    <property type="project" value="UniProtKB-SubCell"/>
</dbReference>
<proteinExistence type="inferred from homology"/>
<dbReference type="PANTHER" id="PTHR33508">
    <property type="entry name" value="UPF0056 MEMBRANE PROTEIN YHCE"/>
    <property type="match status" value="1"/>
</dbReference>
<feature type="transmembrane region" description="Helical" evidence="7">
    <location>
        <begin position="144"/>
        <end position="171"/>
    </location>
</feature>
<protein>
    <recommendedName>
        <fullName evidence="7">UPF0056 membrane protein</fullName>
    </recommendedName>
</protein>
<dbReference type="PATRIC" id="fig|1391653.3.peg.1023"/>
<dbReference type="EMBL" id="CP012332">
    <property type="protein sequence ID" value="AKU90613.1"/>
    <property type="molecule type" value="Genomic_DNA"/>
</dbReference>
<evidence type="ECO:0000256" key="5">
    <source>
        <dbReference type="ARBA" id="ARBA00022989"/>
    </source>
</evidence>
<dbReference type="NCBIfam" id="TIGR00427">
    <property type="entry name" value="NAAT family transporter"/>
    <property type="match status" value="1"/>
</dbReference>
<name>A0A0K1PAP6_9BACT</name>
<evidence type="ECO:0000256" key="4">
    <source>
        <dbReference type="ARBA" id="ARBA00022692"/>
    </source>
</evidence>
<keyword evidence="5 7" id="KW-1133">Transmembrane helix</keyword>
<dbReference type="InterPro" id="IPR002771">
    <property type="entry name" value="Multi_antbiot-R_MarC"/>
</dbReference>
<evidence type="ECO:0000256" key="7">
    <source>
        <dbReference type="RuleBase" id="RU362048"/>
    </source>
</evidence>
<dbReference type="AlphaFoldDB" id="A0A0K1PAP6"/>
<feature type="transmembrane region" description="Helical" evidence="7">
    <location>
        <begin position="44"/>
        <end position="67"/>
    </location>
</feature>
<evidence type="ECO:0000256" key="1">
    <source>
        <dbReference type="ARBA" id="ARBA00004651"/>
    </source>
</evidence>
<dbReference type="OrthoDB" id="21094at2"/>
<comment type="subcellular location">
    <subcellularLocation>
        <location evidence="1 7">Cell membrane</location>
        <topology evidence="1 7">Multi-pass membrane protein</topology>
    </subcellularLocation>
</comment>
<evidence type="ECO:0000256" key="3">
    <source>
        <dbReference type="ARBA" id="ARBA00022475"/>
    </source>
</evidence>
<dbReference type="KEGG" id="vin:AKJ08_1000"/>
<evidence type="ECO:0000313" key="8">
    <source>
        <dbReference type="EMBL" id="AKU90613.1"/>
    </source>
</evidence>
<dbReference type="PANTHER" id="PTHR33508:SF1">
    <property type="entry name" value="UPF0056 MEMBRANE PROTEIN YHCE"/>
    <property type="match status" value="1"/>
</dbReference>
<evidence type="ECO:0000256" key="2">
    <source>
        <dbReference type="ARBA" id="ARBA00009784"/>
    </source>
</evidence>
<organism evidence="8 9">
    <name type="scientific">Vulgatibacter incomptus</name>
    <dbReference type="NCBI Taxonomy" id="1391653"/>
    <lineage>
        <taxon>Bacteria</taxon>
        <taxon>Pseudomonadati</taxon>
        <taxon>Myxococcota</taxon>
        <taxon>Myxococcia</taxon>
        <taxon>Myxococcales</taxon>
        <taxon>Cystobacterineae</taxon>
        <taxon>Vulgatibacteraceae</taxon>
        <taxon>Vulgatibacter</taxon>
    </lineage>
</organism>
<gene>
    <name evidence="8" type="ORF">AKJ08_1000</name>
</gene>
<reference evidence="8 9" key="1">
    <citation type="submission" date="2015-08" db="EMBL/GenBank/DDBJ databases">
        <authorList>
            <person name="Babu N.S."/>
            <person name="Beckwith C.J."/>
            <person name="Beseler K.G."/>
            <person name="Brison A."/>
            <person name="Carone J.V."/>
            <person name="Caskin T.P."/>
            <person name="Diamond M."/>
            <person name="Durham M.E."/>
            <person name="Foxe J.M."/>
            <person name="Go M."/>
            <person name="Henderson B.A."/>
            <person name="Jones I.B."/>
            <person name="McGettigan J.A."/>
            <person name="Micheletti S.J."/>
            <person name="Nasrallah M.E."/>
            <person name="Ortiz D."/>
            <person name="Piller C.R."/>
            <person name="Privatt S.R."/>
            <person name="Schneider S.L."/>
            <person name="Sharp S."/>
            <person name="Smith T.C."/>
            <person name="Stanton J.D."/>
            <person name="Ullery H.E."/>
            <person name="Wilson R.J."/>
            <person name="Serrano M.G."/>
            <person name="Buck G."/>
            <person name="Lee V."/>
            <person name="Wang Y."/>
            <person name="Carvalho R."/>
            <person name="Voegtly L."/>
            <person name="Shi R."/>
            <person name="Duckworth R."/>
            <person name="Johnson A."/>
            <person name="Loviza R."/>
            <person name="Walstead R."/>
            <person name="Shah Z."/>
            <person name="Kiflezghi M."/>
            <person name="Wade K."/>
            <person name="Ball S.L."/>
            <person name="Bradley K.W."/>
            <person name="Asai D.J."/>
            <person name="Bowman C.A."/>
            <person name="Russell D.A."/>
            <person name="Pope W.H."/>
            <person name="Jacobs-Sera D."/>
            <person name="Hendrix R.W."/>
            <person name="Hatfull G.F."/>
        </authorList>
    </citation>
    <scope>NUCLEOTIDE SEQUENCE [LARGE SCALE GENOMIC DNA]</scope>
    <source>
        <strain evidence="8 9">DSM 27710</strain>
    </source>
</reference>
<accession>A0A0K1PAP6</accession>
<keyword evidence="4 7" id="KW-0812">Transmembrane</keyword>
<sequence length="243" mass="25210">MFSQLLATAVLAISALFVVVDPVGLVPIFVAITEGKTRESRAAIARKACIIFVCVVGLFAIGGGLVFRLLGVSLAAFKIAGGGLLMLTALDMLRNRLAPERTSEEEMDEASHKQDVAVVPLAMPLLAGPGAIATAMVLTSRATMVWDVAIVVAAVIVIGIATFYILAAAHWVDRFLGVSGRSILERVMGLVLAAIAVQFVVDGLGEALPGLLSSREPAAVEDLLKASKAHLGLPAWLDGSAGS</sequence>
<feature type="transmembrane region" description="Helical" evidence="7">
    <location>
        <begin position="116"/>
        <end position="138"/>
    </location>
</feature>
<evidence type="ECO:0000313" key="9">
    <source>
        <dbReference type="Proteomes" id="UP000055590"/>
    </source>
</evidence>
<feature type="transmembrane region" description="Helical" evidence="7">
    <location>
        <begin position="6"/>
        <end position="32"/>
    </location>
</feature>
<evidence type="ECO:0000256" key="6">
    <source>
        <dbReference type="ARBA" id="ARBA00023136"/>
    </source>
</evidence>
<comment type="caution">
    <text evidence="7">Lacks conserved residue(s) required for the propagation of feature annotation.</text>
</comment>